<accession>A0ABP9GK19</accession>
<comment type="caution">
    <text evidence="2">The sequence shown here is derived from an EMBL/GenBank/DDBJ whole genome shotgun (WGS) entry which is preliminary data.</text>
</comment>
<dbReference type="Proteomes" id="UP001499993">
    <property type="component" value="Unassembled WGS sequence"/>
</dbReference>
<dbReference type="EMBL" id="BAABIK010000012">
    <property type="protein sequence ID" value="GAA4942152.1"/>
    <property type="molecule type" value="Genomic_DNA"/>
</dbReference>
<evidence type="ECO:0000313" key="3">
    <source>
        <dbReference type="Proteomes" id="UP001499993"/>
    </source>
</evidence>
<keyword evidence="3" id="KW-1185">Reference proteome</keyword>
<evidence type="ECO:0000313" key="2">
    <source>
        <dbReference type="EMBL" id="GAA4942152.1"/>
    </source>
</evidence>
<feature type="region of interest" description="Disordered" evidence="1">
    <location>
        <begin position="1"/>
        <end position="92"/>
    </location>
</feature>
<sequence>MSAERLASATTLRTASSTQARERLDERSTQGSSGPSAGGDMARPYRPAPAERAEGLSACTESPSMRMAPPAGGCAASGQSSEPPDMAACIRR</sequence>
<proteinExistence type="predicted"/>
<name>A0ABP9GK19_9ACTN</name>
<protein>
    <submittedName>
        <fullName evidence="2">Uncharacterized protein</fullName>
    </submittedName>
</protein>
<feature type="compositionally biased region" description="Low complexity" evidence="1">
    <location>
        <begin position="1"/>
        <end position="19"/>
    </location>
</feature>
<organism evidence="2 3">
    <name type="scientific">Streptomonospora halophila</name>
    <dbReference type="NCBI Taxonomy" id="427369"/>
    <lineage>
        <taxon>Bacteria</taxon>
        <taxon>Bacillati</taxon>
        <taxon>Actinomycetota</taxon>
        <taxon>Actinomycetes</taxon>
        <taxon>Streptosporangiales</taxon>
        <taxon>Nocardiopsidaceae</taxon>
        <taxon>Streptomonospora</taxon>
    </lineage>
</organism>
<reference evidence="3" key="1">
    <citation type="journal article" date="2019" name="Int. J. Syst. Evol. Microbiol.">
        <title>The Global Catalogue of Microorganisms (GCM) 10K type strain sequencing project: providing services to taxonomists for standard genome sequencing and annotation.</title>
        <authorList>
            <consortium name="The Broad Institute Genomics Platform"/>
            <consortium name="The Broad Institute Genome Sequencing Center for Infectious Disease"/>
            <person name="Wu L."/>
            <person name="Ma J."/>
        </authorList>
    </citation>
    <scope>NUCLEOTIDE SEQUENCE [LARGE SCALE GENOMIC DNA]</scope>
    <source>
        <strain evidence="3">JCM 18123</strain>
    </source>
</reference>
<gene>
    <name evidence="2" type="ORF">GCM10023224_25630</name>
</gene>
<evidence type="ECO:0000256" key="1">
    <source>
        <dbReference type="SAM" id="MobiDB-lite"/>
    </source>
</evidence>